<name>A0ACC2SBK3_9FUNG</name>
<proteinExistence type="predicted"/>
<evidence type="ECO:0000313" key="1">
    <source>
        <dbReference type="EMBL" id="KAJ9059678.1"/>
    </source>
</evidence>
<protein>
    <submittedName>
        <fullName evidence="1">Uncharacterized protein</fullName>
    </submittedName>
</protein>
<evidence type="ECO:0000313" key="2">
    <source>
        <dbReference type="Proteomes" id="UP001165960"/>
    </source>
</evidence>
<accession>A0ACC2SBK3</accession>
<sequence length="102" mass="11385">MHTIIYTLQGEYLQYQRQRWETEQLLASSNQPLPAFSLSPRVLDQELIPAPAPHLSVATKFPAFPANVSYNTQGALNEPPLDVSNIMNGSDGNVKWQALHPN</sequence>
<organism evidence="1 2">
    <name type="scientific">Entomophthora muscae</name>
    <dbReference type="NCBI Taxonomy" id="34485"/>
    <lineage>
        <taxon>Eukaryota</taxon>
        <taxon>Fungi</taxon>
        <taxon>Fungi incertae sedis</taxon>
        <taxon>Zoopagomycota</taxon>
        <taxon>Entomophthoromycotina</taxon>
        <taxon>Entomophthoromycetes</taxon>
        <taxon>Entomophthorales</taxon>
        <taxon>Entomophthoraceae</taxon>
        <taxon>Entomophthora</taxon>
    </lineage>
</organism>
<dbReference type="EMBL" id="QTSX02005524">
    <property type="protein sequence ID" value="KAJ9059678.1"/>
    <property type="molecule type" value="Genomic_DNA"/>
</dbReference>
<keyword evidence="2" id="KW-1185">Reference proteome</keyword>
<comment type="caution">
    <text evidence="1">The sequence shown here is derived from an EMBL/GenBank/DDBJ whole genome shotgun (WGS) entry which is preliminary data.</text>
</comment>
<gene>
    <name evidence="1" type="ORF">DSO57_1038926</name>
</gene>
<dbReference type="Proteomes" id="UP001165960">
    <property type="component" value="Unassembled WGS sequence"/>
</dbReference>
<reference evidence="1" key="1">
    <citation type="submission" date="2022-04" db="EMBL/GenBank/DDBJ databases">
        <title>Genome of the entomopathogenic fungus Entomophthora muscae.</title>
        <authorList>
            <person name="Elya C."/>
            <person name="Lovett B.R."/>
            <person name="Lee E."/>
            <person name="Macias A.M."/>
            <person name="Hajek A.E."/>
            <person name="De Bivort B.L."/>
            <person name="Kasson M.T."/>
            <person name="De Fine Licht H.H."/>
            <person name="Stajich J.E."/>
        </authorList>
    </citation>
    <scope>NUCLEOTIDE SEQUENCE</scope>
    <source>
        <strain evidence="1">Berkeley</strain>
    </source>
</reference>